<evidence type="ECO:0000259" key="18">
    <source>
        <dbReference type="PROSITE" id="PS50054"/>
    </source>
</evidence>
<evidence type="ECO:0000256" key="10">
    <source>
        <dbReference type="ARBA" id="ARBA00024192"/>
    </source>
</evidence>
<dbReference type="AlphaFoldDB" id="A0A7M5X612"/>
<dbReference type="InterPro" id="IPR020422">
    <property type="entry name" value="TYR_PHOSPHATASE_DUAL_dom"/>
</dbReference>
<dbReference type="CDD" id="cd14524">
    <property type="entry name" value="PTPMT1"/>
    <property type="match status" value="1"/>
</dbReference>
<evidence type="ECO:0000256" key="13">
    <source>
        <dbReference type="ARBA" id="ARBA00051818"/>
    </source>
</evidence>
<comment type="catalytic activity">
    <reaction evidence="14">
        <text>1,2-dibutyryl-sn-glycero-3-phospho-(1D-myo-inositol-5-phosphate) + H2O = 1,2-dibutyryl-sn-glycero-3-phospho-(1D-myo-inositol) + phosphate</text>
        <dbReference type="Rhea" id="RHEA:42584"/>
        <dbReference type="ChEBI" id="CHEBI:15377"/>
        <dbReference type="ChEBI" id="CHEBI:43474"/>
        <dbReference type="ChEBI" id="CHEBI:82605"/>
        <dbReference type="ChEBI" id="CHEBI:82606"/>
    </reaction>
    <physiologicalReaction direction="left-to-right" evidence="14">
        <dbReference type="Rhea" id="RHEA:42585"/>
    </physiologicalReaction>
</comment>
<dbReference type="Pfam" id="PF00782">
    <property type="entry name" value="DSPc"/>
    <property type="match status" value="1"/>
</dbReference>
<evidence type="ECO:0000313" key="21">
    <source>
        <dbReference type="Proteomes" id="UP000594262"/>
    </source>
</evidence>
<evidence type="ECO:0000256" key="6">
    <source>
        <dbReference type="ARBA" id="ARBA00023098"/>
    </source>
</evidence>
<keyword evidence="7" id="KW-0472">Membrane</keyword>
<feature type="domain" description="Tyrosine-protein phosphatase" evidence="18">
    <location>
        <begin position="37"/>
        <end position="187"/>
    </location>
</feature>
<comment type="catalytic activity">
    <reaction evidence="13">
        <text>a 1-acyl-2-hexanoyl-sn-glycero-3-phospho-(1D-myo-inositol-5-phosphate) + H2O = a 1-acyl-2-hexanoyl-sn-glycero-3-phospho-(1D-myo-inositol) + phosphate</text>
        <dbReference type="Rhea" id="RHEA:42320"/>
        <dbReference type="ChEBI" id="CHEBI:15377"/>
        <dbReference type="ChEBI" id="CHEBI:43474"/>
        <dbReference type="ChEBI" id="CHEBI:78930"/>
        <dbReference type="ChEBI" id="CHEBI:78931"/>
    </reaction>
    <physiologicalReaction direction="left-to-right" evidence="13">
        <dbReference type="Rhea" id="RHEA:42321"/>
    </physiologicalReaction>
</comment>
<dbReference type="SUPFAM" id="SSF52799">
    <property type="entry name" value="(Phosphotyrosine protein) phosphatases II"/>
    <property type="match status" value="1"/>
</dbReference>
<evidence type="ECO:0000256" key="11">
    <source>
        <dbReference type="ARBA" id="ARBA00024224"/>
    </source>
</evidence>
<evidence type="ECO:0000313" key="20">
    <source>
        <dbReference type="EnsemblMetazoa" id="CLYHEMP018392.1"/>
    </source>
</evidence>
<reference evidence="20" key="1">
    <citation type="submission" date="2021-01" db="UniProtKB">
        <authorList>
            <consortium name="EnsemblMetazoa"/>
        </authorList>
    </citation>
    <scope>IDENTIFICATION</scope>
</reference>
<evidence type="ECO:0000256" key="5">
    <source>
        <dbReference type="ARBA" id="ARBA00022912"/>
    </source>
</evidence>
<dbReference type="PROSITE" id="PS00383">
    <property type="entry name" value="TYR_PHOSPHATASE_1"/>
    <property type="match status" value="1"/>
</dbReference>
<dbReference type="SMART" id="SM00195">
    <property type="entry name" value="DSPc"/>
    <property type="match status" value="1"/>
</dbReference>
<dbReference type="InterPro" id="IPR044596">
    <property type="entry name" value="PTPMT1-like"/>
</dbReference>
<dbReference type="FunFam" id="3.90.190.10:FF:000060">
    <property type="entry name" value="Phosphatidylglycerophosphatase and protein-tyrosine phosphatase 1"/>
    <property type="match status" value="1"/>
</dbReference>
<organism evidence="20 21">
    <name type="scientific">Clytia hemisphaerica</name>
    <dbReference type="NCBI Taxonomy" id="252671"/>
    <lineage>
        <taxon>Eukaryota</taxon>
        <taxon>Metazoa</taxon>
        <taxon>Cnidaria</taxon>
        <taxon>Hydrozoa</taxon>
        <taxon>Hydroidolina</taxon>
        <taxon>Leptothecata</taxon>
        <taxon>Obeliida</taxon>
        <taxon>Clytiidae</taxon>
        <taxon>Clytia</taxon>
    </lineage>
</organism>
<evidence type="ECO:0000256" key="14">
    <source>
        <dbReference type="ARBA" id="ARBA00052505"/>
    </source>
</evidence>
<evidence type="ECO:0000256" key="7">
    <source>
        <dbReference type="ARBA" id="ARBA00023136"/>
    </source>
</evidence>
<comment type="subcellular location">
    <subcellularLocation>
        <location evidence="1">Membrane</location>
    </subcellularLocation>
</comment>
<evidence type="ECO:0000256" key="16">
    <source>
        <dbReference type="ARBA" id="ARBA00052780"/>
    </source>
</evidence>
<dbReference type="PROSITE" id="PS50056">
    <property type="entry name" value="TYR_PHOSPHATASE_2"/>
    <property type="match status" value="1"/>
</dbReference>
<evidence type="ECO:0000256" key="8">
    <source>
        <dbReference type="ARBA" id="ARBA00023209"/>
    </source>
</evidence>
<comment type="pathway">
    <text evidence="2">Lipid metabolism.</text>
</comment>
<evidence type="ECO:0000256" key="3">
    <source>
        <dbReference type="ARBA" id="ARBA00022516"/>
    </source>
</evidence>
<keyword evidence="9" id="KW-1208">Phospholipid metabolism</keyword>
<comment type="pathway">
    <text evidence="10">Phospholipid metabolism; phosphatidylglycerol biosynthesis; phosphatidylglycerol from CDP-diacylglycerol: step 2/2.</text>
</comment>
<evidence type="ECO:0000256" key="15">
    <source>
        <dbReference type="ARBA" id="ARBA00052632"/>
    </source>
</evidence>
<feature type="domain" description="Tyrosine specific protein phosphatases" evidence="19">
    <location>
        <begin position="109"/>
        <end position="177"/>
    </location>
</feature>
<dbReference type="EnsemblMetazoa" id="CLYHEMT018392.1">
    <property type="protein sequence ID" value="CLYHEMP018392.1"/>
    <property type="gene ID" value="CLYHEMG018392"/>
</dbReference>
<dbReference type="OrthoDB" id="273181at2759"/>
<sequence length="187" mass="21665">MATSWIAGFVSHPIGARIVYYPTLLYGIMRQSENRHWYDRIDDRVLLGALPLHKVAKEIIDKENVGGVITLNENYETRFLCPSQKQWSVMNVRNLRLPTTDFNNAPTMDQINQGLDFINEMDSQSKSVYVHCKAGRSRSSVVVLCYVMSRYGHDVQDAIDFVKTKRPHIVLGSEHMKRLHQFYNVYK</sequence>
<accession>A0A7M5X612</accession>
<keyword evidence="6" id="KW-0443">Lipid metabolism</keyword>
<keyword evidence="5" id="KW-0904">Protein phosphatase</keyword>
<protein>
    <recommendedName>
        <fullName evidence="17">Phosphatidylglycerophosphatase and protein-tyrosine phosphatase 1</fullName>
        <ecNumber evidence="11">3.1.3.27</ecNumber>
    </recommendedName>
</protein>
<comment type="catalytic activity">
    <reaction evidence="12">
        <text>a 1,2-diacyl-sn-glycero-3-phospho-(1'-sn-glycero-3'-phosphate) + H2O = a 1,2-diacyl-sn-glycero-3-phospho-(1'-sn-glycerol) + phosphate</text>
        <dbReference type="Rhea" id="RHEA:33751"/>
        <dbReference type="ChEBI" id="CHEBI:15377"/>
        <dbReference type="ChEBI" id="CHEBI:43474"/>
        <dbReference type="ChEBI" id="CHEBI:60110"/>
        <dbReference type="ChEBI" id="CHEBI:64716"/>
        <dbReference type="EC" id="3.1.3.27"/>
    </reaction>
    <physiologicalReaction direction="left-to-right" evidence="12">
        <dbReference type="Rhea" id="RHEA:33752"/>
    </physiologicalReaction>
</comment>
<dbReference type="InterPro" id="IPR029021">
    <property type="entry name" value="Prot-tyrosine_phosphatase-like"/>
</dbReference>
<proteinExistence type="predicted"/>
<evidence type="ECO:0000256" key="4">
    <source>
        <dbReference type="ARBA" id="ARBA00022801"/>
    </source>
</evidence>
<dbReference type="EC" id="3.1.3.27" evidence="11"/>
<dbReference type="GO" id="GO:0008962">
    <property type="term" value="F:phosphatidylglycerophosphatase activity"/>
    <property type="evidence" value="ECO:0007669"/>
    <property type="project" value="UniProtKB-EC"/>
</dbReference>
<dbReference type="GO" id="GO:0008654">
    <property type="term" value="P:phospholipid biosynthetic process"/>
    <property type="evidence" value="ECO:0007669"/>
    <property type="project" value="UniProtKB-KW"/>
</dbReference>
<evidence type="ECO:0000256" key="9">
    <source>
        <dbReference type="ARBA" id="ARBA00023264"/>
    </source>
</evidence>
<keyword evidence="4" id="KW-0378">Hydrolase</keyword>
<name>A0A7M5X612_9CNID</name>
<keyword evidence="8" id="KW-0594">Phospholipid biosynthesis</keyword>
<dbReference type="GO" id="GO:0004721">
    <property type="term" value="F:phosphoprotein phosphatase activity"/>
    <property type="evidence" value="ECO:0007669"/>
    <property type="project" value="UniProtKB-KW"/>
</dbReference>
<dbReference type="RefSeq" id="XP_066924485.1">
    <property type="nucleotide sequence ID" value="XM_067068384.1"/>
</dbReference>
<dbReference type="InterPro" id="IPR016130">
    <property type="entry name" value="Tyr_Pase_AS"/>
</dbReference>
<dbReference type="GO" id="GO:0016020">
    <property type="term" value="C:membrane"/>
    <property type="evidence" value="ECO:0007669"/>
    <property type="project" value="UniProtKB-SubCell"/>
</dbReference>
<evidence type="ECO:0000256" key="12">
    <source>
        <dbReference type="ARBA" id="ARBA00050944"/>
    </source>
</evidence>
<evidence type="ECO:0000259" key="19">
    <source>
        <dbReference type="PROSITE" id="PS50056"/>
    </source>
</evidence>
<dbReference type="Proteomes" id="UP000594262">
    <property type="component" value="Unplaced"/>
</dbReference>
<evidence type="ECO:0000256" key="1">
    <source>
        <dbReference type="ARBA" id="ARBA00004370"/>
    </source>
</evidence>
<comment type="catalytic activity">
    <reaction evidence="15">
        <text>1,2-di-(9Z-octadecenoyl)-sn-glycero-3-phospho-(1'-sn-glycerol-3'-phosphate) + H2O = 1,2-di-(9Z-octadecenoyl)-sn-glycero-3-phospho-(1'-sn-glycerol) + phosphate</text>
        <dbReference type="Rhea" id="RHEA:42304"/>
        <dbReference type="ChEBI" id="CHEBI:15377"/>
        <dbReference type="ChEBI" id="CHEBI:43474"/>
        <dbReference type="ChEBI" id="CHEBI:75163"/>
        <dbReference type="ChEBI" id="CHEBI:78907"/>
    </reaction>
    <physiologicalReaction direction="left-to-right" evidence="15">
        <dbReference type="Rhea" id="RHEA:42305"/>
    </physiologicalReaction>
</comment>
<keyword evidence="3" id="KW-0444">Lipid biosynthesis</keyword>
<dbReference type="GO" id="GO:0004439">
    <property type="term" value="F:phosphatidylinositol-4,5-bisphosphate 5-phosphatase activity"/>
    <property type="evidence" value="ECO:0007669"/>
    <property type="project" value="TreeGrafter"/>
</dbReference>
<dbReference type="GO" id="GO:0005737">
    <property type="term" value="C:cytoplasm"/>
    <property type="evidence" value="ECO:0007669"/>
    <property type="project" value="UniProtKB-ARBA"/>
</dbReference>
<dbReference type="PROSITE" id="PS50054">
    <property type="entry name" value="TYR_PHOSPHATASE_DUAL"/>
    <property type="match status" value="1"/>
</dbReference>
<dbReference type="PANTHER" id="PTHR46712:SF1">
    <property type="entry name" value="PHOSPHATIDYLGLYCEROPHOSPHATASE AND PROTEIN-TYROSINE PHOSPHATASE 1"/>
    <property type="match status" value="1"/>
</dbReference>
<keyword evidence="21" id="KW-1185">Reference proteome</keyword>
<dbReference type="InterPro" id="IPR042165">
    <property type="entry name" value="PTPMT1"/>
</dbReference>
<comment type="catalytic activity">
    <reaction evidence="16">
        <text>1,2-dioctanoyl-sn-glycero-3-phospho-(1D-myo-inositol-5-phosphate) + H2O = 1,2-dioctanoyl-sn-glycero-3-phospho-(1D-myo-inositol) + phosphate</text>
        <dbReference type="Rhea" id="RHEA:42308"/>
        <dbReference type="ChEBI" id="CHEBI:15377"/>
        <dbReference type="ChEBI" id="CHEBI:43474"/>
        <dbReference type="ChEBI" id="CHEBI:65221"/>
        <dbReference type="ChEBI" id="CHEBI:78911"/>
    </reaction>
    <physiologicalReaction direction="left-to-right" evidence="16">
        <dbReference type="Rhea" id="RHEA:42309"/>
    </physiologicalReaction>
</comment>
<evidence type="ECO:0000256" key="17">
    <source>
        <dbReference type="ARBA" id="ARBA00069309"/>
    </source>
</evidence>
<dbReference type="PANTHER" id="PTHR46712">
    <property type="entry name" value="PHOSPHATIDYLGLYCEROPHOSPHATASE AND PROTEIN-TYROSINE PHOSPHATASE 1"/>
    <property type="match status" value="1"/>
</dbReference>
<dbReference type="InterPro" id="IPR000387">
    <property type="entry name" value="Tyr_Pase_dom"/>
</dbReference>
<dbReference type="GeneID" id="136811764"/>
<dbReference type="Gene3D" id="3.90.190.10">
    <property type="entry name" value="Protein tyrosine phosphatase superfamily"/>
    <property type="match status" value="1"/>
</dbReference>
<dbReference type="InterPro" id="IPR000340">
    <property type="entry name" value="Dual-sp_phosphatase_cat-dom"/>
</dbReference>
<evidence type="ECO:0000256" key="2">
    <source>
        <dbReference type="ARBA" id="ARBA00005189"/>
    </source>
</evidence>